<keyword evidence="2" id="KW-1185">Reference proteome</keyword>
<dbReference type="Gene3D" id="3.40.50.1460">
    <property type="match status" value="1"/>
</dbReference>
<gene>
    <name evidence="1" type="ORF">IW261DRAFT_1559961</name>
</gene>
<dbReference type="AlphaFoldDB" id="A0AA39PLY3"/>
<name>A0AA39PLY3_9AGAR</name>
<dbReference type="Proteomes" id="UP001175227">
    <property type="component" value="Unassembled WGS sequence"/>
</dbReference>
<reference evidence="1" key="1">
    <citation type="submission" date="2023-06" db="EMBL/GenBank/DDBJ databases">
        <authorList>
            <consortium name="Lawrence Berkeley National Laboratory"/>
            <person name="Ahrendt S."/>
            <person name="Sahu N."/>
            <person name="Indic B."/>
            <person name="Wong-Bajracharya J."/>
            <person name="Merenyi Z."/>
            <person name="Ke H.-M."/>
            <person name="Monk M."/>
            <person name="Kocsube S."/>
            <person name="Drula E."/>
            <person name="Lipzen A."/>
            <person name="Balint B."/>
            <person name="Henrissat B."/>
            <person name="Andreopoulos B."/>
            <person name="Martin F.M."/>
            <person name="Harder C.B."/>
            <person name="Rigling D."/>
            <person name="Ford K.L."/>
            <person name="Foster G.D."/>
            <person name="Pangilinan J."/>
            <person name="Papanicolaou A."/>
            <person name="Barry K."/>
            <person name="LaButti K."/>
            <person name="Viragh M."/>
            <person name="Koriabine M."/>
            <person name="Yan M."/>
            <person name="Riley R."/>
            <person name="Champramary S."/>
            <person name="Plett K.L."/>
            <person name="Tsai I.J."/>
            <person name="Slot J."/>
            <person name="Sipos G."/>
            <person name="Plett J."/>
            <person name="Nagy L.G."/>
            <person name="Grigoriev I.V."/>
        </authorList>
    </citation>
    <scope>NUCLEOTIDE SEQUENCE</scope>
    <source>
        <strain evidence="1">ICMP 16352</strain>
    </source>
</reference>
<dbReference type="EMBL" id="JAUEPR010000004">
    <property type="protein sequence ID" value="KAK0486534.1"/>
    <property type="molecule type" value="Genomic_DNA"/>
</dbReference>
<organism evidence="1 2">
    <name type="scientific">Armillaria novae-zelandiae</name>
    <dbReference type="NCBI Taxonomy" id="153914"/>
    <lineage>
        <taxon>Eukaryota</taxon>
        <taxon>Fungi</taxon>
        <taxon>Dikarya</taxon>
        <taxon>Basidiomycota</taxon>
        <taxon>Agaricomycotina</taxon>
        <taxon>Agaricomycetes</taxon>
        <taxon>Agaricomycetidae</taxon>
        <taxon>Agaricales</taxon>
        <taxon>Marasmiineae</taxon>
        <taxon>Physalacriaceae</taxon>
        <taxon>Armillaria</taxon>
    </lineage>
</organism>
<comment type="caution">
    <text evidence="1">The sequence shown here is derived from an EMBL/GenBank/DDBJ whole genome shotgun (WGS) entry which is preliminary data.</text>
</comment>
<sequence length="133" mass="14409">MALSLSQAGISLLPVPENQIKNLCNKEAMRAIIKMEIENLGGNPTIKKDDPILIYYAGHGAEAKAPSGWSCANEKMQMLVPHDFNPSGSDNHDSMHGQGVLDERLTHLLRDDAEKKSDNITVILASCHSTSGT</sequence>
<evidence type="ECO:0000313" key="1">
    <source>
        <dbReference type="EMBL" id="KAK0486534.1"/>
    </source>
</evidence>
<evidence type="ECO:0000313" key="2">
    <source>
        <dbReference type="Proteomes" id="UP001175227"/>
    </source>
</evidence>
<proteinExistence type="predicted"/>
<evidence type="ECO:0008006" key="3">
    <source>
        <dbReference type="Google" id="ProtNLM"/>
    </source>
</evidence>
<protein>
    <recommendedName>
        <fullName evidence="3">Metacaspase</fullName>
    </recommendedName>
</protein>
<accession>A0AA39PLY3</accession>